<sequence>MIKALGIHQLQFADRKLAIQNGSGCTELMRGACAVSQFRRGHGVVPRVVLIRGVGSGAPVQRTCYFFYHLHSRAAPLPWQRCSRTDLVPRPAQMLMTSKTQVEVHALHEQEIIFLPL</sequence>
<dbReference type="EMBL" id="CAVLEF010000010">
    <property type="protein sequence ID" value="CAK1548212.1"/>
    <property type="molecule type" value="Genomic_DNA"/>
</dbReference>
<reference evidence="1 2" key="1">
    <citation type="submission" date="2023-11" db="EMBL/GenBank/DDBJ databases">
        <authorList>
            <person name="Okamura Y."/>
        </authorList>
    </citation>
    <scope>NUCLEOTIDE SEQUENCE [LARGE SCALE GENOMIC DNA]</scope>
</reference>
<keyword evidence="2" id="KW-1185">Reference proteome</keyword>
<comment type="caution">
    <text evidence="1">The sequence shown here is derived from an EMBL/GenBank/DDBJ whole genome shotgun (WGS) entry which is preliminary data.</text>
</comment>
<dbReference type="Proteomes" id="UP001497472">
    <property type="component" value="Unassembled WGS sequence"/>
</dbReference>
<gene>
    <name evidence="1" type="ORF">LNINA_LOCUS7629</name>
</gene>
<evidence type="ECO:0000313" key="1">
    <source>
        <dbReference type="EMBL" id="CAK1548212.1"/>
    </source>
</evidence>
<dbReference type="AlphaFoldDB" id="A0AAV1JH25"/>
<protein>
    <submittedName>
        <fullName evidence="1">Uncharacterized protein</fullName>
    </submittedName>
</protein>
<name>A0AAV1JH25_9NEOP</name>
<proteinExistence type="predicted"/>
<accession>A0AAV1JH25</accession>
<evidence type="ECO:0000313" key="2">
    <source>
        <dbReference type="Proteomes" id="UP001497472"/>
    </source>
</evidence>
<organism evidence="1 2">
    <name type="scientific">Leptosia nina</name>
    <dbReference type="NCBI Taxonomy" id="320188"/>
    <lineage>
        <taxon>Eukaryota</taxon>
        <taxon>Metazoa</taxon>
        <taxon>Ecdysozoa</taxon>
        <taxon>Arthropoda</taxon>
        <taxon>Hexapoda</taxon>
        <taxon>Insecta</taxon>
        <taxon>Pterygota</taxon>
        <taxon>Neoptera</taxon>
        <taxon>Endopterygota</taxon>
        <taxon>Lepidoptera</taxon>
        <taxon>Glossata</taxon>
        <taxon>Ditrysia</taxon>
        <taxon>Papilionoidea</taxon>
        <taxon>Pieridae</taxon>
        <taxon>Pierinae</taxon>
        <taxon>Leptosia</taxon>
    </lineage>
</organism>